<dbReference type="EMBL" id="WTPW01000151">
    <property type="protein sequence ID" value="KAF0541537.1"/>
    <property type="molecule type" value="Genomic_DNA"/>
</dbReference>
<comment type="caution">
    <text evidence="1">The sequence shown here is derived from an EMBL/GenBank/DDBJ whole genome shotgun (WGS) entry which is preliminary data.</text>
</comment>
<proteinExistence type="predicted"/>
<keyword evidence="2" id="KW-1185">Reference proteome</keyword>
<protein>
    <submittedName>
        <fullName evidence="1">Uncharacterized protein</fullName>
    </submittedName>
</protein>
<evidence type="ECO:0000313" key="2">
    <source>
        <dbReference type="Proteomes" id="UP000439903"/>
    </source>
</evidence>
<gene>
    <name evidence="1" type="ORF">F8M41_005308</name>
</gene>
<evidence type="ECO:0000313" key="1">
    <source>
        <dbReference type="EMBL" id="KAF0541537.1"/>
    </source>
</evidence>
<dbReference type="Proteomes" id="UP000439903">
    <property type="component" value="Unassembled WGS sequence"/>
</dbReference>
<dbReference type="AlphaFoldDB" id="A0A8H4AXB5"/>
<reference evidence="1 2" key="1">
    <citation type="journal article" date="2019" name="Environ. Microbiol.">
        <title>At the nexus of three kingdoms: the genome of the mycorrhizal fungus Gigaspora margarita provides insights into plant, endobacterial and fungal interactions.</title>
        <authorList>
            <person name="Venice F."/>
            <person name="Ghignone S."/>
            <person name="Salvioli di Fossalunga A."/>
            <person name="Amselem J."/>
            <person name="Novero M."/>
            <person name="Xianan X."/>
            <person name="Sedzielewska Toro K."/>
            <person name="Morin E."/>
            <person name="Lipzen A."/>
            <person name="Grigoriev I.V."/>
            <person name="Henrissat B."/>
            <person name="Martin F.M."/>
            <person name="Bonfante P."/>
        </authorList>
    </citation>
    <scope>NUCLEOTIDE SEQUENCE [LARGE SCALE GENOMIC DNA]</scope>
    <source>
        <strain evidence="1 2">BEG34</strain>
    </source>
</reference>
<accession>A0A8H4AXB5</accession>
<sequence length="163" mass="18647">MVVTNATSYSAIVCLEKNEDYEYESNEENKYEEEEEDLEERIYNYFKIEEEDLHHSSAAVCPRPDPFENLEYYTSLIRSQLEGSSTLSSTQVISDSSVQKEQFKINNITSPTIPSNYKQKIIPVSSFHYLFPLVCYVPKSFSLFSENVLPTGEGNPIANNSTI</sequence>
<organism evidence="1 2">
    <name type="scientific">Gigaspora margarita</name>
    <dbReference type="NCBI Taxonomy" id="4874"/>
    <lineage>
        <taxon>Eukaryota</taxon>
        <taxon>Fungi</taxon>
        <taxon>Fungi incertae sedis</taxon>
        <taxon>Mucoromycota</taxon>
        <taxon>Glomeromycotina</taxon>
        <taxon>Glomeromycetes</taxon>
        <taxon>Diversisporales</taxon>
        <taxon>Gigasporaceae</taxon>
        <taxon>Gigaspora</taxon>
    </lineage>
</organism>
<name>A0A8H4AXB5_GIGMA</name>